<dbReference type="EMBL" id="OW152832">
    <property type="protein sequence ID" value="CAH2052794.1"/>
    <property type="molecule type" value="Genomic_DNA"/>
</dbReference>
<feature type="compositionally biased region" description="Polar residues" evidence="1">
    <location>
        <begin position="225"/>
        <end position="234"/>
    </location>
</feature>
<feature type="region of interest" description="Disordered" evidence="1">
    <location>
        <begin position="136"/>
        <end position="234"/>
    </location>
</feature>
<keyword evidence="4" id="KW-1185">Reference proteome</keyword>
<accession>A0ABN8IFA7</accession>
<feature type="domain" description="ARC105/Med15 mediator subunit central" evidence="2">
    <location>
        <begin position="2"/>
        <end position="79"/>
    </location>
</feature>
<sequence>MEHDYDRKFEEMKKYIPFLESMIKRLESNSSASGNPREAQLAKIRSLRDLLLDKKKRMKMENLLKCEQVLVNLYAKVEQRDCLSNMKNDIDTALGTENPELSLVRNKLKNVASHLKDQETLPEIARASKIEEACTAGSKEPALFQRRPNKTSVTPPPSSFNNSKSSPTLGNRNYTRVLMSPDHDTNWQEDIESGKPLYSRRSPRRTPRKSPRRRLSPHHRKERNTSTNQPQITNELKDLNITLKVPEESLNSLNTKDILPRIMKCSDNDVDIDTLRGLRTQILSELKQIKANKDDISDLILKSYNNKKEFRKKKKEEVEEGELSDSESEIIESVYGSLVVVDKDQNNTSITKKSDYKDQDSRKIQICLVINSEKEGRNQTDRAKDINVQNPIIDESEFESFTKSSEVAKQNCDNKDDSVPDKENQQGVSKEVESKLQMAVSVVNSVSKLSTKCEESEKSKNNELESSESFTPNFYKPVLNVENSKKTSTEELNIDIEQNKGKDKDDSAKHQQVEIPLLDLEASAKQEVVHEIDILQALKNEILSEQISVADPGTVTPPLHQPKVTKVANMHGMISKKRISIEKYKEKTTASSKPSLFTNEIKDNSLKDDLLRKQSIKLTEKEYERFKLSNKLSFDESSEDEIRV</sequence>
<feature type="compositionally biased region" description="Basic and acidic residues" evidence="1">
    <location>
        <begin position="451"/>
        <end position="463"/>
    </location>
</feature>
<evidence type="ECO:0000313" key="3">
    <source>
        <dbReference type="EMBL" id="CAH2052794.1"/>
    </source>
</evidence>
<feature type="non-terminal residue" evidence="3">
    <location>
        <position position="1"/>
    </location>
</feature>
<name>A0ABN8IFA7_9NEOP</name>
<protein>
    <recommendedName>
        <fullName evidence="2">ARC105/Med15 mediator subunit central domain-containing protein</fullName>
    </recommendedName>
</protein>
<evidence type="ECO:0000313" key="4">
    <source>
        <dbReference type="Proteomes" id="UP000837857"/>
    </source>
</evidence>
<evidence type="ECO:0000256" key="1">
    <source>
        <dbReference type="SAM" id="MobiDB-lite"/>
    </source>
</evidence>
<feature type="region of interest" description="Disordered" evidence="1">
    <location>
        <begin position="490"/>
        <end position="510"/>
    </location>
</feature>
<organism evidence="3 4">
    <name type="scientific">Iphiclides podalirius</name>
    <name type="common">scarce swallowtail</name>
    <dbReference type="NCBI Taxonomy" id="110791"/>
    <lineage>
        <taxon>Eukaryota</taxon>
        <taxon>Metazoa</taxon>
        <taxon>Ecdysozoa</taxon>
        <taxon>Arthropoda</taxon>
        <taxon>Hexapoda</taxon>
        <taxon>Insecta</taxon>
        <taxon>Pterygota</taxon>
        <taxon>Neoptera</taxon>
        <taxon>Endopterygota</taxon>
        <taxon>Lepidoptera</taxon>
        <taxon>Glossata</taxon>
        <taxon>Ditrysia</taxon>
        <taxon>Papilionoidea</taxon>
        <taxon>Papilionidae</taxon>
        <taxon>Papilioninae</taxon>
        <taxon>Iphiclides</taxon>
    </lineage>
</organism>
<feature type="region of interest" description="Disordered" evidence="1">
    <location>
        <begin position="451"/>
        <end position="470"/>
    </location>
</feature>
<evidence type="ECO:0000259" key="2">
    <source>
        <dbReference type="Pfam" id="PF21538"/>
    </source>
</evidence>
<dbReference type="Proteomes" id="UP000837857">
    <property type="component" value="Chromosome 20"/>
</dbReference>
<proteinExistence type="predicted"/>
<feature type="compositionally biased region" description="Basic residues" evidence="1">
    <location>
        <begin position="201"/>
        <end position="222"/>
    </location>
</feature>
<feature type="compositionally biased region" description="Basic and acidic residues" evidence="1">
    <location>
        <begin position="497"/>
        <end position="510"/>
    </location>
</feature>
<feature type="region of interest" description="Disordered" evidence="1">
    <location>
        <begin position="397"/>
        <end position="434"/>
    </location>
</feature>
<gene>
    <name evidence="3" type="ORF">IPOD504_LOCUS8385</name>
</gene>
<dbReference type="Pfam" id="PF21538">
    <property type="entry name" value="Med15_M"/>
    <property type="match status" value="1"/>
</dbReference>
<feature type="compositionally biased region" description="Basic and acidic residues" evidence="1">
    <location>
        <begin position="412"/>
        <end position="434"/>
    </location>
</feature>
<dbReference type="InterPro" id="IPR048385">
    <property type="entry name" value="Med15_central"/>
</dbReference>
<reference evidence="3" key="1">
    <citation type="submission" date="2022-03" db="EMBL/GenBank/DDBJ databases">
        <authorList>
            <person name="Martin H S."/>
        </authorList>
    </citation>
    <scope>NUCLEOTIDE SEQUENCE</scope>
</reference>